<dbReference type="OrthoDB" id="3430313at2"/>
<dbReference type="EMBL" id="VOBR01000006">
    <property type="protein sequence ID" value="TWP52152.1"/>
    <property type="molecule type" value="Genomic_DNA"/>
</dbReference>
<comment type="caution">
    <text evidence="7">The sequence shown here is derived from an EMBL/GenBank/DDBJ whole genome shotgun (WGS) entry which is preliminary data.</text>
</comment>
<dbReference type="InterPro" id="IPR009908">
    <property type="entry name" value="Methylamine_util_MauE"/>
</dbReference>
<evidence type="ECO:0000256" key="4">
    <source>
        <dbReference type="ARBA" id="ARBA00023136"/>
    </source>
</evidence>
<name>A0A563EX65_9PSEU</name>
<comment type="subcellular location">
    <subcellularLocation>
        <location evidence="1">Membrane</location>
        <topology evidence="1">Multi-pass membrane protein</topology>
    </subcellularLocation>
</comment>
<evidence type="ECO:0000313" key="7">
    <source>
        <dbReference type="EMBL" id="TWP52152.1"/>
    </source>
</evidence>
<keyword evidence="4 5" id="KW-0472">Membrane</keyword>
<dbReference type="GO" id="GO:0016020">
    <property type="term" value="C:membrane"/>
    <property type="evidence" value="ECO:0007669"/>
    <property type="project" value="UniProtKB-SubCell"/>
</dbReference>
<keyword evidence="8" id="KW-1185">Reference proteome</keyword>
<evidence type="ECO:0000256" key="2">
    <source>
        <dbReference type="ARBA" id="ARBA00022692"/>
    </source>
</evidence>
<evidence type="ECO:0000256" key="3">
    <source>
        <dbReference type="ARBA" id="ARBA00022989"/>
    </source>
</evidence>
<sequence>MDYLQLCCRALVGVVFTLAVAGKLRGRAELAAFVDSLGGFGWFAPRVRPWVAAAVIAVEAVTVVLLALPGTVRAGFVLAAAMLAAFSGGVALAKARGREVRCRCFGSDGGLMGRRHQIRNGLLFAVSLLGLPGTAATPRLDLLALAVGAGVLGAILLAHWDDIVFVLRRPAHHHH</sequence>
<feature type="transmembrane region" description="Helical" evidence="5">
    <location>
        <begin position="118"/>
        <end position="136"/>
    </location>
</feature>
<dbReference type="AlphaFoldDB" id="A0A563EX65"/>
<dbReference type="RefSeq" id="WP_146350948.1">
    <property type="nucleotide sequence ID" value="NZ_VOBR01000006.1"/>
</dbReference>
<organism evidence="7 8">
    <name type="scientific">Lentzea tibetensis</name>
    <dbReference type="NCBI Taxonomy" id="2591470"/>
    <lineage>
        <taxon>Bacteria</taxon>
        <taxon>Bacillati</taxon>
        <taxon>Actinomycetota</taxon>
        <taxon>Actinomycetes</taxon>
        <taxon>Pseudonocardiales</taxon>
        <taxon>Pseudonocardiaceae</taxon>
        <taxon>Lentzea</taxon>
    </lineage>
</organism>
<dbReference type="Proteomes" id="UP000316639">
    <property type="component" value="Unassembled WGS sequence"/>
</dbReference>
<evidence type="ECO:0000313" key="8">
    <source>
        <dbReference type="Proteomes" id="UP000316639"/>
    </source>
</evidence>
<protein>
    <submittedName>
        <fullName evidence="7">Methylamine utilization protein MauE</fullName>
    </submittedName>
</protein>
<dbReference type="GO" id="GO:0030416">
    <property type="term" value="P:methylamine metabolic process"/>
    <property type="evidence" value="ECO:0007669"/>
    <property type="project" value="InterPro"/>
</dbReference>
<reference evidence="7 8" key="1">
    <citation type="submission" date="2019-07" db="EMBL/GenBank/DDBJ databases">
        <title>Lentzea xizangensis sp. nov., isolated from Qinghai-Tibetan Plateau Soils.</title>
        <authorList>
            <person name="Huang J."/>
        </authorList>
    </citation>
    <scope>NUCLEOTIDE SEQUENCE [LARGE SCALE GENOMIC DNA]</scope>
    <source>
        <strain evidence="7 8">FXJ1.1311</strain>
    </source>
</reference>
<dbReference type="Pfam" id="PF07291">
    <property type="entry name" value="MauE"/>
    <property type="match status" value="1"/>
</dbReference>
<feature type="transmembrane region" description="Helical" evidence="5">
    <location>
        <begin position="50"/>
        <end position="68"/>
    </location>
</feature>
<gene>
    <name evidence="7" type="ORF">FKR81_11265</name>
</gene>
<feature type="transmembrane region" description="Helical" evidence="5">
    <location>
        <begin position="142"/>
        <end position="160"/>
    </location>
</feature>
<feature type="domain" description="Methylamine utilisation protein MauE" evidence="6">
    <location>
        <begin position="1"/>
        <end position="131"/>
    </location>
</feature>
<proteinExistence type="predicted"/>
<feature type="transmembrane region" description="Helical" evidence="5">
    <location>
        <begin position="74"/>
        <end position="93"/>
    </location>
</feature>
<evidence type="ECO:0000256" key="5">
    <source>
        <dbReference type="SAM" id="Phobius"/>
    </source>
</evidence>
<evidence type="ECO:0000256" key="1">
    <source>
        <dbReference type="ARBA" id="ARBA00004141"/>
    </source>
</evidence>
<evidence type="ECO:0000259" key="6">
    <source>
        <dbReference type="Pfam" id="PF07291"/>
    </source>
</evidence>
<keyword evidence="2 5" id="KW-0812">Transmembrane</keyword>
<keyword evidence="3 5" id="KW-1133">Transmembrane helix</keyword>
<accession>A0A563EX65</accession>